<dbReference type="Proteomes" id="UP000243053">
    <property type="component" value="Unassembled WGS sequence"/>
</dbReference>
<gene>
    <name evidence="9" type="ORF">A9Q75_08230</name>
</gene>
<feature type="domain" description="NfeD1b N-terminal" evidence="8">
    <location>
        <begin position="27"/>
        <end position="217"/>
    </location>
</feature>
<dbReference type="Pfam" id="PF25145">
    <property type="entry name" value="NfeD1b_N"/>
    <property type="match status" value="1"/>
</dbReference>
<dbReference type="GO" id="GO:0006508">
    <property type="term" value="P:proteolysis"/>
    <property type="evidence" value="ECO:0007669"/>
    <property type="project" value="UniProtKB-KW"/>
</dbReference>
<keyword evidence="2 5" id="KW-0812">Transmembrane</keyword>
<evidence type="ECO:0000259" key="7">
    <source>
        <dbReference type="Pfam" id="PF24961"/>
    </source>
</evidence>
<dbReference type="InterPro" id="IPR002810">
    <property type="entry name" value="NfeD-like_C"/>
</dbReference>
<feature type="transmembrane region" description="Helical" evidence="5">
    <location>
        <begin position="270"/>
        <end position="288"/>
    </location>
</feature>
<feature type="transmembrane region" description="Helical" evidence="5">
    <location>
        <begin position="294"/>
        <end position="311"/>
    </location>
</feature>
<evidence type="ECO:0000256" key="3">
    <source>
        <dbReference type="ARBA" id="ARBA00022989"/>
    </source>
</evidence>
<evidence type="ECO:0000256" key="2">
    <source>
        <dbReference type="ARBA" id="ARBA00022692"/>
    </source>
</evidence>
<dbReference type="Pfam" id="PF24961">
    <property type="entry name" value="NfeD_membrane"/>
    <property type="match status" value="1"/>
</dbReference>
<keyword evidence="4 5" id="KW-0472">Membrane</keyword>
<keyword evidence="9" id="KW-0645">Protease</keyword>
<dbReference type="InterPro" id="IPR052165">
    <property type="entry name" value="Membrane_assoc_protease"/>
</dbReference>
<dbReference type="AlphaFoldDB" id="A0A1Y5EEQ0"/>
<evidence type="ECO:0000259" key="6">
    <source>
        <dbReference type="Pfam" id="PF01957"/>
    </source>
</evidence>
<dbReference type="Gene3D" id="3.90.226.10">
    <property type="entry name" value="2-enoyl-CoA Hydratase, Chain A, domain 1"/>
    <property type="match status" value="1"/>
</dbReference>
<protein>
    <submittedName>
        <fullName evidence="9">Serine protease</fullName>
    </submittedName>
</protein>
<comment type="caution">
    <text evidence="9">The sequence shown here is derived from an EMBL/GenBank/DDBJ whole genome shotgun (WGS) entry which is preliminary data.</text>
</comment>
<dbReference type="InterPro" id="IPR056739">
    <property type="entry name" value="NfeD_membrane"/>
</dbReference>
<evidence type="ECO:0000259" key="8">
    <source>
        <dbReference type="Pfam" id="PF25145"/>
    </source>
</evidence>
<dbReference type="Gene3D" id="2.40.50.140">
    <property type="entry name" value="Nucleic acid-binding proteins"/>
    <property type="match status" value="1"/>
</dbReference>
<dbReference type="EMBL" id="MAAF01000052">
    <property type="protein sequence ID" value="OUR81173.1"/>
    <property type="molecule type" value="Genomic_DNA"/>
</dbReference>
<accession>A0A1Y5EEQ0</accession>
<evidence type="ECO:0000256" key="4">
    <source>
        <dbReference type="ARBA" id="ARBA00023136"/>
    </source>
</evidence>
<dbReference type="InterPro" id="IPR012340">
    <property type="entry name" value="NA-bd_OB-fold"/>
</dbReference>
<proteinExistence type="predicted"/>
<feature type="domain" description="NfeD integral membrane" evidence="7">
    <location>
        <begin position="249"/>
        <end position="365"/>
    </location>
</feature>
<dbReference type="GO" id="GO:0008233">
    <property type="term" value="F:peptidase activity"/>
    <property type="evidence" value="ECO:0007669"/>
    <property type="project" value="UniProtKB-KW"/>
</dbReference>
<dbReference type="PANTHER" id="PTHR33507">
    <property type="entry name" value="INNER MEMBRANE PROTEIN YBBJ"/>
    <property type="match status" value="1"/>
</dbReference>
<feature type="transmembrane region" description="Helical" evidence="5">
    <location>
        <begin position="318"/>
        <end position="337"/>
    </location>
</feature>
<comment type="subcellular location">
    <subcellularLocation>
        <location evidence="1">Membrane</location>
        <topology evidence="1">Multi-pass membrane protein</topology>
    </subcellularLocation>
</comment>
<evidence type="ECO:0000313" key="10">
    <source>
        <dbReference type="Proteomes" id="UP000243053"/>
    </source>
</evidence>
<dbReference type="GO" id="GO:0016020">
    <property type="term" value="C:membrane"/>
    <property type="evidence" value="ECO:0007669"/>
    <property type="project" value="UniProtKB-SubCell"/>
</dbReference>
<dbReference type="PANTHER" id="PTHR33507:SF4">
    <property type="entry name" value="NODULATION COMPETITIVENESS PROTEIN NFED"/>
    <property type="match status" value="1"/>
</dbReference>
<feature type="transmembrane region" description="Helical" evidence="5">
    <location>
        <begin position="241"/>
        <end position="263"/>
    </location>
</feature>
<dbReference type="SUPFAM" id="SSF52096">
    <property type="entry name" value="ClpP/crotonase"/>
    <property type="match status" value="1"/>
</dbReference>
<dbReference type="InterPro" id="IPR056738">
    <property type="entry name" value="NfeD1b_N"/>
</dbReference>
<organism evidence="9 10">
    <name type="scientific">Colwellia psychrerythraea</name>
    <name type="common">Vibrio psychroerythus</name>
    <dbReference type="NCBI Taxonomy" id="28229"/>
    <lineage>
        <taxon>Bacteria</taxon>
        <taxon>Pseudomonadati</taxon>
        <taxon>Pseudomonadota</taxon>
        <taxon>Gammaproteobacteria</taxon>
        <taxon>Alteromonadales</taxon>
        <taxon>Colwelliaceae</taxon>
        <taxon>Colwellia</taxon>
    </lineage>
</organism>
<name>A0A1Y5EEQ0_COLPS</name>
<evidence type="ECO:0000256" key="1">
    <source>
        <dbReference type="ARBA" id="ARBA00004141"/>
    </source>
</evidence>
<sequence>METLPSKQLVAVSQQEQLSNANQLYVPVLTIKGAIGPAINDYLVREISNANSQNNIPLIIITLDTPGGLSASLRDINKGILNSNIPIACLVYPQGARAASAGTYILYACHIAAMAPATTLGAATPVNIAAPMTPPAENKEQQKTPSAMEKKVLNDAIAYIRALAQLRSRNELWAEKAVTEAATLTAKEALKENVITLIAQSPQALLNKLDGKRVSIKQQNIELSLRNARMINKKPDWRSQFIATITNPNIAYILMLLGIYGLLLEFYNPGIGIAGIIGGISLLIALYALQLLPLNFAGAALLLLGIVLLIMESLMPSFGVFGIGGIGAFVIGSIFLFDTKLEQFKVSLPLIAGFAFISALFIVFALGFIYRARKNKIVSGQEEIINAWVTVEDDFTNDGYVLFNGERWAASSQIALKKNQQAQVIAVNGLTLVLAPEVTIMGAKR</sequence>
<keyword evidence="3 5" id="KW-1133">Transmembrane helix</keyword>
<feature type="domain" description="NfeD-like C-terminal" evidence="6">
    <location>
        <begin position="382"/>
        <end position="436"/>
    </location>
</feature>
<evidence type="ECO:0000256" key="5">
    <source>
        <dbReference type="SAM" id="Phobius"/>
    </source>
</evidence>
<dbReference type="FunFam" id="3.90.226.10:FF:000089">
    <property type="entry name" value="Membrane-bound serine protease"/>
    <property type="match status" value="1"/>
</dbReference>
<reference evidence="10" key="1">
    <citation type="journal article" date="2017" name="Proc. Natl. Acad. Sci. U.S.A.">
        <title>Simulation of Deepwater Horizon oil plume reveals substrate specialization within a complex community of hydrocarbon degraders.</title>
        <authorList>
            <person name="Hu P."/>
            <person name="Dubinsky E.A."/>
            <person name="Probst A.J."/>
            <person name="Wang J."/>
            <person name="Sieber C.M.K."/>
            <person name="Tom L.M."/>
            <person name="Gardinali P."/>
            <person name="Banfield J.F."/>
            <person name="Atlas R.M."/>
            <person name="Andersen G.L."/>
        </authorList>
    </citation>
    <scope>NUCLEOTIDE SEQUENCE [LARGE SCALE GENOMIC DNA]</scope>
</reference>
<evidence type="ECO:0000313" key="9">
    <source>
        <dbReference type="EMBL" id="OUR81173.1"/>
    </source>
</evidence>
<keyword evidence="9" id="KW-0378">Hydrolase</keyword>
<dbReference type="SUPFAM" id="SSF141322">
    <property type="entry name" value="NfeD domain-like"/>
    <property type="match status" value="1"/>
</dbReference>
<dbReference type="CDD" id="cd07020">
    <property type="entry name" value="Clp_protease_NfeD_1"/>
    <property type="match status" value="1"/>
</dbReference>
<dbReference type="Pfam" id="PF01957">
    <property type="entry name" value="NfeD"/>
    <property type="match status" value="1"/>
</dbReference>
<feature type="transmembrane region" description="Helical" evidence="5">
    <location>
        <begin position="349"/>
        <end position="370"/>
    </location>
</feature>
<dbReference type="InterPro" id="IPR029045">
    <property type="entry name" value="ClpP/crotonase-like_dom_sf"/>
</dbReference>